<dbReference type="SUPFAM" id="SSF116734">
    <property type="entry name" value="DNA methylase specificity domain"/>
    <property type="match status" value="2"/>
</dbReference>
<dbReference type="Gene3D" id="1.10.287.1120">
    <property type="entry name" value="Bipartite methylase S protein"/>
    <property type="match status" value="1"/>
</dbReference>
<evidence type="ECO:0000256" key="3">
    <source>
        <dbReference type="ARBA" id="ARBA00023125"/>
    </source>
</evidence>
<dbReference type="Proteomes" id="UP000018126">
    <property type="component" value="Unassembled WGS sequence"/>
</dbReference>
<dbReference type="REBASE" id="78596">
    <property type="entry name" value="S.VluLBD1ORF1178P"/>
</dbReference>
<reference evidence="6 7" key="1">
    <citation type="journal article" date="2013" name="Genome Announc.">
        <title>High-Quality Draft Genome Sequence of Vagococcus lutrae Strain LBD1, Isolated from the Largemouth Bass Micropterus salmoides.</title>
        <authorList>
            <person name="Lebreton F."/>
            <person name="Valentino M.D."/>
            <person name="Duncan L.B."/>
            <person name="Zeng Q."/>
            <person name="Manson McGuire A."/>
            <person name="Earl A.M."/>
            <person name="Gilmore M.S."/>
        </authorList>
    </citation>
    <scope>NUCLEOTIDE SEQUENCE [LARGE SCALE GENOMIC DNA]</scope>
    <source>
        <strain evidence="6 7">LBD1</strain>
    </source>
</reference>
<keyword evidence="3" id="KW-0238">DNA-binding</keyword>
<dbReference type="CDD" id="cd17494">
    <property type="entry name" value="RMtype1_S_Sma198ORF994P-TRD2-CR2_like"/>
    <property type="match status" value="1"/>
</dbReference>
<dbReference type="InterPro" id="IPR044946">
    <property type="entry name" value="Restrct_endonuc_typeI_TRD_sf"/>
</dbReference>
<dbReference type="eggNOG" id="COG0732">
    <property type="taxonomic scope" value="Bacteria"/>
</dbReference>
<evidence type="ECO:0000313" key="6">
    <source>
        <dbReference type="EMBL" id="EST89785.1"/>
    </source>
</evidence>
<keyword evidence="4" id="KW-0175">Coiled coil</keyword>
<proteinExistence type="inferred from homology"/>
<comment type="similarity">
    <text evidence="1">Belongs to the type-I restriction system S methylase family.</text>
</comment>
<dbReference type="Gene3D" id="3.90.220.20">
    <property type="entry name" value="DNA methylase specificity domains"/>
    <property type="match status" value="2"/>
</dbReference>
<dbReference type="InterPro" id="IPR000055">
    <property type="entry name" value="Restrct_endonuc_typeI_TRD"/>
</dbReference>
<sequence>MKTINKQPKIRFKGYTDEWQQRKLGEIAEIIMGQSPKGENYTENPDDHILVQGNADMKNGRVVPRVWTTQITKQANPEDIILSVRAPVGDVGKTDFNVVLGRGVAAIKGNEFIYQNLKKMKETGFWTRFSTGSTFESINSTDLKDALLLLPSNEEQIEIGNFFKQLDDTIALHQRKLEALEKTKKSFLQKMFPKKDETKPEIRFAGFTDDWEQRKLGEIIQVNSGKDYKHLKEGEIPVYGTGGYMLSVDEALSYKDAIGLGRKGTINNPYLLKAPFWTVDTLFYSVPINNNDLLFINTLFQNINWKKYDESTGVPSLSKNSIVKIEKKVPSIKEQEKIGLFFLKLSDNIALHHRQLEVLKNMKTSFLQKMYI</sequence>
<keyword evidence="7" id="KW-1185">Reference proteome</keyword>
<gene>
    <name evidence="6" type="ORF">T233_01178</name>
</gene>
<name>V6Q558_9ENTE</name>
<dbReference type="RefSeq" id="WP_023606505.1">
    <property type="nucleotide sequence ID" value="NZ_AYSH01000016.1"/>
</dbReference>
<comment type="caution">
    <text evidence="6">The sequence shown here is derived from an EMBL/GenBank/DDBJ whole genome shotgun (WGS) entry which is preliminary data.</text>
</comment>
<protein>
    <recommendedName>
        <fullName evidence="5">Type I restriction modification DNA specificity domain-containing protein</fullName>
    </recommendedName>
</protein>
<dbReference type="EMBL" id="AYSH01000016">
    <property type="protein sequence ID" value="EST89785.1"/>
    <property type="molecule type" value="Genomic_DNA"/>
</dbReference>
<dbReference type="PATRIC" id="fig|1408226.3.peg.1148"/>
<feature type="domain" description="Type I restriction modification DNA specificity" evidence="5">
    <location>
        <begin position="17"/>
        <end position="182"/>
    </location>
</feature>
<evidence type="ECO:0000256" key="4">
    <source>
        <dbReference type="SAM" id="Coils"/>
    </source>
</evidence>
<feature type="coiled-coil region" evidence="4">
    <location>
        <begin position="163"/>
        <end position="190"/>
    </location>
</feature>
<accession>V6Q558</accession>
<evidence type="ECO:0000313" key="7">
    <source>
        <dbReference type="Proteomes" id="UP000018126"/>
    </source>
</evidence>
<evidence type="ECO:0000256" key="2">
    <source>
        <dbReference type="ARBA" id="ARBA00022747"/>
    </source>
</evidence>
<dbReference type="InterPro" id="IPR052021">
    <property type="entry name" value="Type-I_RS_S_subunit"/>
</dbReference>
<dbReference type="CDD" id="cd17288">
    <property type="entry name" value="RMtype1_S_LlaAI06ORF1089P_TRD1-CR1_like"/>
    <property type="match status" value="1"/>
</dbReference>
<evidence type="ECO:0000256" key="1">
    <source>
        <dbReference type="ARBA" id="ARBA00010923"/>
    </source>
</evidence>
<evidence type="ECO:0000259" key="5">
    <source>
        <dbReference type="Pfam" id="PF01420"/>
    </source>
</evidence>
<dbReference type="PANTHER" id="PTHR30408:SF13">
    <property type="entry name" value="TYPE I RESTRICTION ENZYME HINDI SPECIFICITY SUBUNIT"/>
    <property type="match status" value="1"/>
</dbReference>
<feature type="domain" description="Type I restriction modification DNA specificity" evidence="5">
    <location>
        <begin position="209"/>
        <end position="360"/>
    </location>
</feature>
<keyword evidence="2" id="KW-0680">Restriction system</keyword>
<dbReference type="GO" id="GO:0003677">
    <property type="term" value="F:DNA binding"/>
    <property type="evidence" value="ECO:0007669"/>
    <property type="project" value="UniProtKB-KW"/>
</dbReference>
<dbReference type="AlphaFoldDB" id="V6Q558"/>
<dbReference type="Pfam" id="PF01420">
    <property type="entry name" value="Methylase_S"/>
    <property type="match status" value="2"/>
</dbReference>
<organism evidence="6 7">
    <name type="scientific">Vagococcus lutrae LBD1</name>
    <dbReference type="NCBI Taxonomy" id="1408226"/>
    <lineage>
        <taxon>Bacteria</taxon>
        <taxon>Bacillati</taxon>
        <taxon>Bacillota</taxon>
        <taxon>Bacilli</taxon>
        <taxon>Lactobacillales</taxon>
        <taxon>Enterococcaceae</taxon>
        <taxon>Vagococcus</taxon>
    </lineage>
</organism>
<dbReference type="STRING" id="1408226.T233_01178"/>
<dbReference type="GO" id="GO:0009307">
    <property type="term" value="P:DNA restriction-modification system"/>
    <property type="evidence" value="ECO:0007669"/>
    <property type="project" value="UniProtKB-KW"/>
</dbReference>
<dbReference type="PANTHER" id="PTHR30408">
    <property type="entry name" value="TYPE-1 RESTRICTION ENZYME ECOKI SPECIFICITY PROTEIN"/>
    <property type="match status" value="1"/>
</dbReference>